<comment type="caution">
    <text evidence="1">The sequence shown here is derived from an EMBL/GenBank/DDBJ whole genome shotgun (WGS) entry which is preliminary data.</text>
</comment>
<dbReference type="AlphaFoldDB" id="A0AAE0Z8J4"/>
<accession>A0AAE0Z8J4</accession>
<organism evidence="1 2">
    <name type="scientific">Elysia crispata</name>
    <name type="common">lettuce slug</name>
    <dbReference type="NCBI Taxonomy" id="231223"/>
    <lineage>
        <taxon>Eukaryota</taxon>
        <taxon>Metazoa</taxon>
        <taxon>Spiralia</taxon>
        <taxon>Lophotrochozoa</taxon>
        <taxon>Mollusca</taxon>
        <taxon>Gastropoda</taxon>
        <taxon>Heterobranchia</taxon>
        <taxon>Euthyneura</taxon>
        <taxon>Panpulmonata</taxon>
        <taxon>Sacoglossa</taxon>
        <taxon>Placobranchoidea</taxon>
        <taxon>Plakobranchidae</taxon>
        <taxon>Elysia</taxon>
    </lineage>
</organism>
<proteinExistence type="predicted"/>
<evidence type="ECO:0000313" key="2">
    <source>
        <dbReference type="Proteomes" id="UP001283361"/>
    </source>
</evidence>
<keyword evidence="2" id="KW-1185">Reference proteome</keyword>
<protein>
    <submittedName>
        <fullName evidence="1">Uncharacterized protein</fullName>
    </submittedName>
</protein>
<sequence length="105" mass="11657">MQQNEEKQDFDQAESHFNSCLIPYLQYTIDFIFVCECSMTDWSTCLHSPRDKKKTLLVSSLSRKGGLLSQTGTPALPTWSHPTVNGTESCGDFLVAVTVGKHCAV</sequence>
<gene>
    <name evidence="1" type="ORF">RRG08_044325</name>
</gene>
<name>A0AAE0Z8J4_9GAST</name>
<dbReference type="Proteomes" id="UP001283361">
    <property type="component" value="Unassembled WGS sequence"/>
</dbReference>
<reference evidence="1" key="1">
    <citation type="journal article" date="2023" name="G3 (Bethesda)">
        <title>A reference genome for the long-term kleptoplast-retaining sea slug Elysia crispata morphotype clarki.</title>
        <authorList>
            <person name="Eastman K.E."/>
            <person name="Pendleton A.L."/>
            <person name="Shaikh M.A."/>
            <person name="Suttiyut T."/>
            <person name="Ogas R."/>
            <person name="Tomko P."/>
            <person name="Gavelis G."/>
            <person name="Widhalm J.R."/>
            <person name="Wisecaver J.H."/>
        </authorList>
    </citation>
    <scope>NUCLEOTIDE SEQUENCE</scope>
    <source>
        <strain evidence="1">ECLA1</strain>
    </source>
</reference>
<evidence type="ECO:0000313" key="1">
    <source>
        <dbReference type="EMBL" id="KAK3764828.1"/>
    </source>
</evidence>
<dbReference type="EMBL" id="JAWDGP010004378">
    <property type="protein sequence ID" value="KAK3764828.1"/>
    <property type="molecule type" value="Genomic_DNA"/>
</dbReference>